<feature type="transmembrane region" description="Helical" evidence="5">
    <location>
        <begin position="169"/>
        <end position="195"/>
    </location>
</feature>
<evidence type="ECO:0000256" key="3">
    <source>
        <dbReference type="ARBA" id="ARBA00022989"/>
    </source>
</evidence>
<gene>
    <name evidence="6" type="ORF">CSOJ01_06385</name>
</gene>
<feature type="transmembrane region" description="Helical" evidence="5">
    <location>
        <begin position="52"/>
        <end position="70"/>
    </location>
</feature>
<keyword evidence="2 5" id="KW-0812">Transmembrane</keyword>
<feature type="transmembrane region" description="Helical" evidence="5">
    <location>
        <begin position="25"/>
        <end position="45"/>
    </location>
</feature>
<keyword evidence="3 5" id="KW-1133">Transmembrane helix</keyword>
<feature type="transmembrane region" description="Helical" evidence="5">
    <location>
        <begin position="265"/>
        <end position="285"/>
    </location>
</feature>
<dbReference type="PANTHER" id="PTHR31465">
    <property type="entry name" value="PROTEIN RTA1-RELATED"/>
    <property type="match status" value="1"/>
</dbReference>
<name>A0A8H6JBZ4_9PEZI</name>
<keyword evidence="7" id="KW-1185">Reference proteome</keyword>
<reference evidence="6 7" key="1">
    <citation type="journal article" date="2020" name="Phytopathology">
        <title>Genome Sequence Resources of Colletotrichum truncatum, C. plurivorum, C. musicola, and C. sojae: Four Species Pathogenic to Soybean (Glycine max).</title>
        <authorList>
            <person name="Rogerio F."/>
            <person name="Boufleur T.R."/>
            <person name="Ciampi-Guillardi M."/>
            <person name="Sukno S.A."/>
            <person name="Thon M.R."/>
            <person name="Massola Junior N.S."/>
            <person name="Baroncelli R."/>
        </authorList>
    </citation>
    <scope>NUCLEOTIDE SEQUENCE [LARGE SCALE GENOMIC DNA]</scope>
    <source>
        <strain evidence="6 7">LFN0009</strain>
    </source>
</reference>
<dbReference type="EMBL" id="WIGN01000088">
    <property type="protein sequence ID" value="KAF6810314.1"/>
    <property type="molecule type" value="Genomic_DNA"/>
</dbReference>
<dbReference type="Pfam" id="PF04479">
    <property type="entry name" value="RTA1"/>
    <property type="match status" value="1"/>
</dbReference>
<keyword evidence="4 5" id="KW-0472">Membrane</keyword>
<feature type="transmembrane region" description="Helical" evidence="5">
    <location>
        <begin position="90"/>
        <end position="113"/>
    </location>
</feature>
<evidence type="ECO:0000256" key="1">
    <source>
        <dbReference type="ARBA" id="ARBA00004141"/>
    </source>
</evidence>
<dbReference type="AlphaFoldDB" id="A0A8H6JBZ4"/>
<comment type="caution">
    <text evidence="6">The sequence shown here is derived from an EMBL/GenBank/DDBJ whole genome shotgun (WGS) entry which is preliminary data.</text>
</comment>
<dbReference type="PANTHER" id="PTHR31465:SF7">
    <property type="entry name" value="SPHINGOID LONG-CHAIN BASE TRANSPORTER RSB1"/>
    <property type="match status" value="1"/>
</dbReference>
<accession>A0A8H6JBZ4</accession>
<feature type="transmembrane region" description="Helical" evidence="5">
    <location>
        <begin position="125"/>
        <end position="149"/>
    </location>
</feature>
<dbReference type="GO" id="GO:0005886">
    <property type="term" value="C:plasma membrane"/>
    <property type="evidence" value="ECO:0007669"/>
    <property type="project" value="TreeGrafter"/>
</dbReference>
<evidence type="ECO:0000256" key="4">
    <source>
        <dbReference type="ARBA" id="ARBA00023136"/>
    </source>
</evidence>
<evidence type="ECO:0000256" key="2">
    <source>
        <dbReference type="ARBA" id="ARBA00022692"/>
    </source>
</evidence>
<sequence>MSSLCTFSTCDLATSPWGHRPSTSAAAVFVTVSAISLLINAAYAARSPQKHVLFAIFMSLVCVLEIAGWADRAVGWSDPWAVYPFTQSKALLTIAPVFITSSVYVCLSPMIQVLGAEHSLLAPHLYTLILLPLDFLSLLLQITGLALGLRNAPSIVTKSTTWVPDDAGAKVVTAGLSLHLATLCAASLLLASVLFRSAAAYRRYGYTTFHRDVGYVALPARFRIFAAAVPSALVVMFGRLVFRIAEYAGGFRSPLALGTNAGGEGLFVGLDGFLVAYAVAALVAAHPAQFLRDGKAGTASREAEPFVPGAGGAGNGSGTSDGLLMGEHRAHLEELSKVYQAHHEEEARLSRFERV</sequence>
<evidence type="ECO:0000256" key="5">
    <source>
        <dbReference type="SAM" id="Phobius"/>
    </source>
</evidence>
<dbReference type="InterPro" id="IPR007568">
    <property type="entry name" value="RTA1"/>
</dbReference>
<evidence type="ECO:0000313" key="6">
    <source>
        <dbReference type="EMBL" id="KAF6810314.1"/>
    </source>
</evidence>
<dbReference type="Proteomes" id="UP000652219">
    <property type="component" value="Unassembled WGS sequence"/>
</dbReference>
<proteinExistence type="predicted"/>
<feature type="transmembrane region" description="Helical" evidence="5">
    <location>
        <begin position="224"/>
        <end position="245"/>
    </location>
</feature>
<protein>
    <submittedName>
        <fullName evidence="6">Sphingoid long-chain base transporter RSB1</fullName>
    </submittedName>
</protein>
<organism evidence="6 7">
    <name type="scientific">Colletotrichum sojae</name>
    <dbReference type="NCBI Taxonomy" id="2175907"/>
    <lineage>
        <taxon>Eukaryota</taxon>
        <taxon>Fungi</taxon>
        <taxon>Dikarya</taxon>
        <taxon>Ascomycota</taxon>
        <taxon>Pezizomycotina</taxon>
        <taxon>Sordariomycetes</taxon>
        <taxon>Hypocreomycetidae</taxon>
        <taxon>Glomerellales</taxon>
        <taxon>Glomerellaceae</taxon>
        <taxon>Colletotrichum</taxon>
        <taxon>Colletotrichum orchidearum species complex</taxon>
    </lineage>
</organism>
<dbReference type="GO" id="GO:0000324">
    <property type="term" value="C:fungal-type vacuole"/>
    <property type="evidence" value="ECO:0007669"/>
    <property type="project" value="TreeGrafter"/>
</dbReference>
<evidence type="ECO:0000313" key="7">
    <source>
        <dbReference type="Proteomes" id="UP000652219"/>
    </source>
</evidence>
<comment type="subcellular location">
    <subcellularLocation>
        <location evidence="1">Membrane</location>
        <topology evidence="1">Multi-pass membrane protein</topology>
    </subcellularLocation>
</comment>